<dbReference type="InterPro" id="IPR058240">
    <property type="entry name" value="rSAM_sf"/>
</dbReference>
<evidence type="ECO:0000256" key="5">
    <source>
        <dbReference type="ARBA" id="ARBA00023014"/>
    </source>
</evidence>
<dbReference type="CDD" id="cd01335">
    <property type="entry name" value="Radical_SAM"/>
    <property type="match status" value="1"/>
</dbReference>
<evidence type="ECO:0000256" key="4">
    <source>
        <dbReference type="ARBA" id="ARBA00023004"/>
    </source>
</evidence>
<dbReference type="Pfam" id="PF04055">
    <property type="entry name" value="Radical_SAM"/>
    <property type="match status" value="1"/>
</dbReference>
<keyword evidence="5" id="KW-0411">Iron-sulfur</keyword>
<keyword evidence="4" id="KW-0408">Iron</keyword>
<keyword evidence="8" id="KW-1185">Reference proteome</keyword>
<name>A0ABT8SKB7_9CAUL</name>
<proteinExistence type="predicted"/>
<organism evidence="7 8">
    <name type="scientific">Peiella sedimenti</name>
    <dbReference type="NCBI Taxonomy" id="3061083"/>
    <lineage>
        <taxon>Bacteria</taxon>
        <taxon>Pseudomonadati</taxon>
        <taxon>Pseudomonadota</taxon>
        <taxon>Alphaproteobacteria</taxon>
        <taxon>Caulobacterales</taxon>
        <taxon>Caulobacteraceae</taxon>
        <taxon>Peiella</taxon>
    </lineage>
</organism>
<dbReference type="InterPro" id="IPR006638">
    <property type="entry name" value="Elp3/MiaA/NifB-like_rSAM"/>
</dbReference>
<reference evidence="7" key="1">
    <citation type="submission" date="2023-07" db="EMBL/GenBank/DDBJ databases">
        <title>Brevundimonas soil sp. nov., isolated from the soil of chemical plant.</title>
        <authorList>
            <person name="Wu N."/>
        </authorList>
    </citation>
    <scope>NUCLEOTIDE SEQUENCE</scope>
    <source>
        <strain evidence="7">XZ-24</strain>
    </source>
</reference>
<dbReference type="Proteomes" id="UP001169063">
    <property type="component" value="Unassembled WGS sequence"/>
</dbReference>
<evidence type="ECO:0000256" key="1">
    <source>
        <dbReference type="ARBA" id="ARBA00001966"/>
    </source>
</evidence>
<dbReference type="RefSeq" id="WP_302109436.1">
    <property type="nucleotide sequence ID" value="NZ_JAUKTR010000002.1"/>
</dbReference>
<dbReference type="SFLD" id="SFLDS00029">
    <property type="entry name" value="Radical_SAM"/>
    <property type="match status" value="1"/>
</dbReference>
<keyword evidence="2" id="KW-0949">S-adenosyl-L-methionine</keyword>
<comment type="cofactor">
    <cofactor evidence="1">
        <name>[4Fe-4S] cluster</name>
        <dbReference type="ChEBI" id="CHEBI:49883"/>
    </cofactor>
</comment>
<dbReference type="SFLD" id="SFLDG01067">
    <property type="entry name" value="SPASM/twitch_domain_containing"/>
    <property type="match status" value="1"/>
</dbReference>
<accession>A0ABT8SKB7</accession>
<sequence>MVTLIDTVTPSEESPNDATAVRAEALKNHVYPLDGTKRTPLCMLAFTTPCQEPDGSIRLCSASSTFGYARETNMGNAQKIGMAEVWAGEKYRHIRKSLMTGDQLEPYCAACEYRFHGEAWMFQLHLALFAYSSGVRDAETLGLIRRWCDRYAEYAAQAPDLGLEVHPLPELDRPAPAEPRKGGLTRLMHFPGWRQAAADSLELGETTFNTALPESIIAGRELPVYIDFNTLNRCNVSCIMCPPAVLHDDKGVARDEYYRLSLEEFTEICGAMNVKTAHFVGAYAEPLLNKDIFDLIALAKSKGAFTAITTNATPLVPAFAEKLLDAGLDMMTVSLHGATAKTAESIMRKSSFERVVANLKHLQKRKKERGMTKPDVFINFVSQRANVEEIPDFMNLAHEMGVEHVHIIHLIDGGLDDKSTNLIYYPELLGPAIVEAKRRAKALGVNAYISPAYTEIVSAYEASLNGAGAA</sequence>
<dbReference type="PANTHER" id="PTHR11228">
    <property type="entry name" value="RADICAL SAM DOMAIN PROTEIN"/>
    <property type="match status" value="1"/>
</dbReference>
<evidence type="ECO:0000256" key="2">
    <source>
        <dbReference type="ARBA" id="ARBA00022691"/>
    </source>
</evidence>
<keyword evidence="3" id="KW-0479">Metal-binding</keyword>
<gene>
    <name evidence="7" type="ORF">Q0812_06145</name>
</gene>
<dbReference type="InterPro" id="IPR013785">
    <property type="entry name" value="Aldolase_TIM"/>
</dbReference>
<dbReference type="Pfam" id="PF13186">
    <property type="entry name" value="SPASM"/>
    <property type="match status" value="1"/>
</dbReference>
<dbReference type="InterPro" id="IPR050377">
    <property type="entry name" value="Radical_SAM_PqqE_MftC-like"/>
</dbReference>
<evidence type="ECO:0000313" key="8">
    <source>
        <dbReference type="Proteomes" id="UP001169063"/>
    </source>
</evidence>
<dbReference type="PANTHER" id="PTHR11228:SF7">
    <property type="entry name" value="PQQA PEPTIDE CYCLASE"/>
    <property type="match status" value="1"/>
</dbReference>
<dbReference type="InterPro" id="IPR007197">
    <property type="entry name" value="rSAM"/>
</dbReference>
<dbReference type="Gene3D" id="3.20.20.70">
    <property type="entry name" value="Aldolase class I"/>
    <property type="match status" value="2"/>
</dbReference>
<evidence type="ECO:0000259" key="6">
    <source>
        <dbReference type="PROSITE" id="PS51918"/>
    </source>
</evidence>
<dbReference type="CDD" id="cd21109">
    <property type="entry name" value="SPASM"/>
    <property type="match status" value="1"/>
</dbReference>
<dbReference type="PROSITE" id="PS51918">
    <property type="entry name" value="RADICAL_SAM"/>
    <property type="match status" value="1"/>
</dbReference>
<dbReference type="InterPro" id="IPR023885">
    <property type="entry name" value="4Fe4S-binding_SPASM_dom"/>
</dbReference>
<evidence type="ECO:0000313" key="7">
    <source>
        <dbReference type="EMBL" id="MDO1559007.1"/>
    </source>
</evidence>
<dbReference type="SMART" id="SM00729">
    <property type="entry name" value="Elp3"/>
    <property type="match status" value="1"/>
</dbReference>
<evidence type="ECO:0000256" key="3">
    <source>
        <dbReference type="ARBA" id="ARBA00022723"/>
    </source>
</evidence>
<protein>
    <submittedName>
        <fullName evidence="7">Radical SAM protein</fullName>
    </submittedName>
</protein>
<feature type="domain" description="Radical SAM core" evidence="6">
    <location>
        <begin position="220"/>
        <end position="452"/>
    </location>
</feature>
<comment type="caution">
    <text evidence="7">The sequence shown here is derived from an EMBL/GenBank/DDBJ whole genome shotgun (WGS) entry which is preliminary data.</text>
</comment>
<dbReference type="SUPFAM" id="SSF102114">
    <property type="entry name" value="Radical SAM enzymes"/>
    <property type="match status" value="1"/>
</dbReference>
<dbReference type="EMBL" id="JAUKTR010000002">
    <property type="protein sequence ID" value="MDO1559007.1"/>
    <property type="molecule type" value="Genomic_DNA"/>
</dbReference>